<accession>A0A9D4MDB9</accession>
<proteinExistence type="predicted"/>
<evidence type="ECO:0000313" key="3">
    <source>
        <dbReference type="Proteomes" id="UP000828390"/>
    </source>
</evidence>
<dbReference type="EMBL" id="JAIWYP010000002">
    <property type="protein sequence ID" value="KAH3875482.1"/>
    <property type="molecule type" value="Genomic_DNA"/>
</dbReference>
<evidence type="ECO:0000313" key="2">
    <source>
        <dbReference type="EMBL" id="KAH3875482.1"/>
    </source>
</evidence>
<keyword evidence="3" id="KW-1185">Reference proteome</keyword>
<dbReference type="AlphaFoldDB" id="A0A9D4MDB9"/>
<reference evidence="2" key="1">
    <citation type="journal article" date="2019" name="bioRxiv">
        <title>The Genome of the Zebra Mussel, Dreissena polymorpha: A Resource for Invasive Species Research.</title>
        <authorList>
            <person name="McCartney M.A."/>
            <person name="Auch B."/>
            <person name="Kono T."/>
            <person name="Mallez S."/>
            <person name="Zhang Y."/>
            <person name="Obille A."/>
            <person name="Becker A."/>
            <person name="Abrahante J.E."/>
            <person name="Garbe J."/>
            <person name="Badalamenti J.P."/>
            <person name="Herman A."/>
            <person name="Mangelson H."/>
            <person name="Liachko I."/>
            <person name="Sullivan S."/>
            <person name="Sone E.D."/>
            <person name="Koren S."/>
            <person name="Silverstein K.A.T."/>
            <person name="Beckman K.B."/>
            <person name="Gohl D.M."/>
        </authorList>
    </citation>
    <scope>NUCLEOTIDE SEQUENCE</scope>
    <source>
        <strain evidence="2">Duluth1</strain>
        <tissue evidence="2">Whole animal</tissue>
    </source>
</reference>
<dbReference type="Proteomes" id="UP000828390">
    <property type="component" value="Unassembled WGS sequence"/>
</dbReference>
<comment type="caution">
    <text evidence="2">The sequence shown here is derived from an EMBL/GenBank/DDBJ whole genome shotgun (WGS) entry which is preliminary data.</text>
</comment>
<sequence>MHLSNVAPIASLCLTYRENFAHLRGTNILGNFELSRDFIETKLLTKFHEDGTRNVASRVTYNGQRPITKAHLSNQFTSAFHRIFVRRPRADRGGSGGVSPPDRPRDSDFEIQAPQQGALK</sequence>
<feature type="region of interest" description="Disordered" evidence="1">
    <location>
        <begin position="87"/>
        <end position="120"/>
    </location>
</feature>
<reference evidence="2" key="2">
    <citation type="submission" date="2020-11" db="EMBL/GenBank/DDBJ databases">
        <authorList>
            <person name="McCartney M.A."/>
            <person name="Auch B."/>
            <person name="Kono T."/>
            <person name="Mallez S."/>
            <person name="Becker A."/>
            <person name="Gohl D.M."/>
            <person name="Silverstein K.A.T."/>
            <person name="Koren S."/>
            <person name="Bechman K.B."/>
            <person name="Herman A."/>
            <person name="Abrahante J.E."/>
            <person name="Garbe J."/>
        </authorList>
    </citation>
    <scope>NUCLEOTIDE SEQUENCE</scope>
    <source>
        <strain evidence="2">Duluth1</strain>
        <tissue evidence="2">Whole animal</tissue>
    </source>
</reference>
<gene>
    <name evidence="2" type="ORF">DPMN_038748</name>
</gene>
<organism evidence="2 3">
    <name type="scientific">Dreissena polymorpha</name>
    <name type="common">Zebra mussel</name>
    <name type="synonym">Mytilus polymorpha</name>
    <dbReference type="NCBI Taxonomy" id="45954"/>
    <lineage>
        <taxon>Eukaryota</taxon>
        <taxon>Metazoa</taxon>
        <taxon>Spiralia</taxon>
        <taxon>Lophotrochozoa</taxon>
        <taxon>Mollusca</taxon>
        <taxon>Bivalvia</taxon>
        <taxon>Autobranchia</taxon>
        <taxon>Heteroconchia</taxon>
        <taxon>Euheterodonta</taxon>
        <taxon>Imparidentia</taxon>
        <taxon>Neoheterodontei</taxon>
        <taxon>Myida</taxon>
        <taxon>Dreissenoidea</taxon>
        <taxon>Dreissenidae</taxon>
        <taxon>Dreissena</taxon>
    </lineage>
</organism>
<name>A0A9D4MDB9_DREPO</name>
<evidence type="ECO:0000256" key="1">
    <source>
        <dbReference type="SAM" id="MobiDB-lite"/>
    </source>
</evidence>
<protein>
    <submittedName>
        <fullName evidence="2">Uncharacterized protein</fullName>
    </submittedName>
</protein>